<feature type="transmembrane region" description="Helical" evidence="2">
    <location>
        <begin position="29"/>
        <end position="47"/>
    </location>
</feature>
<keyword evidence="2" id="KW-1133">Transmembrane helix</keyword>
<keyword evidence="2" id="KW-0472">Membrane</keyword>
<sequence>MRIQRSTFDFLMISAILGSIALVTSYFGYGAGTLVILFWVLVILSRLKKSKNTDSVQESTRGHTDQSTNQSTGDRNPARSDAGKDNDSDGGGD</sequence>
<gene>
    <name evidence="3" type="ordered locus">Hneap_1724</name>
</gene>
<protein>
    <submittedName>
        <fullName evidence="3">Uncharacterized protein</fullName>
    </submittedName>
</protein>
<proteinExistence type="predicted"/>
<dbReference type="RefSeq" id="WP_012824580.1">
    <property type="nucleotide sequence ID" value="NC_013422.1"/>
</dbReference>
<dbReference type="HOGENOM" id="CLU_2395628_0_0_6"/>
<feature type="region of interest" description="Disordered" evidence="1">
    <location>
        <begin position="51"/>
        <end position="93"/>
    </location>
</feature>
<accession>D0L1H4</accession>
<keyword evidence="4" id="KW-1185">Reference proteome</keyword>
<reference evidence="3 4" key="1">
    <citation type="submission" date="2009-10" db="EMBL/GenBank/DDBJ databases">
        <title>Complete sequence of Halothiobacillus neapolitanus c2.</title>
        <authorList>
            <consortium name="US DOE Joint Genome Institute"/>
            <person name="Lucas S."/>
            <person name="Copeland A."/>
            <person name="Lapidus A."/>
            <person name="Glavina del Rio T."/>
            <person name="Tice H."/>
            <person name="Bruce D."/>
            <person name="Goodwin L."/>
            <person name="Pitluck S."/>
            <person name="Davenport K."/>
            <person name="Brettin T."/>
            <person name="Detter J.C."/>
            <person name="Han C."/>
            <person name="Tapia R."/>
            <person name="Larimer F."/>
            <person name="Land M."/>
            <person name="Hauser L."/>
            <person name="Kyrpides N."/>
            <person name="Mikhailova N."/>
            <person name="Kerfeld C."/>
            <person name="Cannon G."/>
            <person name="Heinhort S."/>
        </authorList>
    </citation>
    <scope>NUCLEOTIDE SEQUENCE [LARGE SCALE GENOMIC DNA]</scope>
    <source>
        <strain evidence="4">ATCC 23641 / c2</strain>
    </source>
</reference>
<dbReference type="KEGG" id="hna:Hneap_1724"/>
<feature type="compositionally biased region" description="Polar residues" evidence="1">
    <location>
        <begin position="53"/>
        <end position="74"/>
    </location>
</feature>
<organism evidence="3 4">
    <name type="scientific">Halothiobacillus neapolitanus (strain ATCC 23641 / DSM 15147 / CIP 104769 / NCIMB 8539 / c2)</name>
    <name type="common">Thiobacillus neapolitanus</name>
    <dbReference type="NCBI Taxonomy" id="555778"/>
    <lineage>
        <taxon>Bacteria</taxon>
        <taxon>Pseudomonadati</taxon>
        <taxon>Pseudomonadota</taxon>
        <taxon>Gammaproteobacteria</taxon>
        <taxon>Chromatiales</taxon>
        <taxon>Halothiobacillaceae</taxon>
        <taxon>Halothiobacillus</taxon>
    </lineage>
</organism>
<feature type="compositionally biased region" description="Basic and acidic residues" evidence="1">
    <location>
        <begin position="76"/>
        <end position="87"/>
    </location>
</feature>
<dbReference type="OrthoDB" id="9969052at2"/>
<dbReference type="Proteomes" id="UP000009102">
    <property type="component" value="Chromosome"/>
</dbReference>
<keyword evidence="2" id="KW-0812">Transmembrane</keyword>
<evidence type="ECO:0000313" key="4">
    <source>
        <dbReference type="Proteomes" id="UP000009102"/>
    </source>
</evidence>
<dbReference type="EMBL" id="CP001801">
    <property type="protein sequence ID" value="ACX96547.1"/>
    <property type="molecule type" value="Genomic_DNA"/>
</dbReference>
<evidence type="ECO:0000256" key="2">
    <source>
        <dbReference type="SAM" id="Phobius"/>
    </source>
</evidence>
<name>D0L1H4_HALNC</name>
<evidence type="ECO:0000256" key="1">
    <source>
        <dbReference type="SAM" id="MobiDB-lite"/>
    </source>
</evidence>
<dbReference type="STRING" id="555778.Hneap_1724"/>
<evidence type="ECO:0000313" key="3">
    <source>
        <dbReference type="EMBL" id="ACX96547.1"/>
    </source>
</evidence>
<dbReference type="AlphaFoldDB" id="D0L1H4"/>